<evidence type="ECO:0000256" key="1">
    <source>
        <dbReference type="SAM" id="MobiDB-lite"/>
    </source>
</evidence>
<reference evidence="3 4" key="1">
    <citation type="journal article" date="2015" name="Fungal Genet. Biol.">
        <title>Evolution of novel wood decay mechanisms in Agaricales revealed by the genome sequences of Fistulina hepatica and Cylindrobasidium torrendii.</title>
        <authorList>
            <person name="Floudas D."/>
            <person name="Held B.W."/>
            <person name="Riley R."/>
            <person name="Nagy L.G."/>
            <person name="Koehler G."/>
            <person name="Ransdell A.S."/>
            <person name="Younus H."/>
            <person name="Chow J."/>
            <person name="Chiniquy J."/>
            <person name="Lipzen A."/>
            <person name="Tritt A."/>
            <person name="Sun H."/>
            <person name="Haridas S."/>
            <person name="LaButti K."/>
            <person name="Ohm R.A."/>
            <person name="Kues U."/>
            <person name="Blanchette R.A."/>
            <person name="Grigoriev I.V."/>
            <person name="Minto R.E."/>
            <person name="Hibbett D.S."/>
        </authorList>
    </citation>
    <scope>NUCLEOTIDE SEQUENCE [LARGE SCALE GENOMIC DNA]</scope>
    <source>
        <strain evidence="3 4">FP15055 ss-10</strain>
    </source>
</reference>
<sequence>MTSIHELLGKILNDEDINITEDVYMKLCKVTMIDKVMDCEKKQCDAVLHIVSEHIAPAGDPAVNKPNGAQPRKSKNEHKKQRTNSAKGYKCGLRNCHTSSVTFADKSEFYEHVRVKHMGNLAALICPLNSCHTTGKKESEMRKHFRAKHLDLLDTPYSYESRRFRPTFARADYNLTDAPPPLPTTYTPGILILPELELPAAKPRPSTPPNAHAGPSIYSQTPRSPAKSQRALTREGSDSPEPPELDDFADRGRIDDLDAVARLAQVRERSAFPLLDVSRPPPLPARVATFSERDVPQTNFYPAYKQMIDEKVPLVKVGSELKVEVKDDSMLQKSGGVSGDASIASSRRASATPASQR</sequence>
<evidence type="ECO:0000313" key="4">
    <source>
        <dbReference type="Proteomes" id="UP000054007"/>
    </source>
</evidence>
<keyword evidence="4" id="KW-1185">Reference proteome</keyword>
<evidence type="ECO:0000259" key="2">
    <source>
        <dbReference type="SMART" id="SM00355"/>
    </source>
</evidence>
<feature type="compositionally biased region" description="Polar residues" evidence="1">
    <location>
        <begin position="217"/>
        <end position="231"/>
    </location>
</feature>
<dbReference type="InterPro" id="IPR013087">
    <property type="entry name" value="Znf_C2H2_type"/>
</dbReference>
<protein>
    <recommendedName>
        <fullName evidence="2">C2H2-type domain-containing protein</fullName>
    </recommendedName>
</protein>
<proteinExistence type="predicted"/>
<evidence type="ECO:0000313" key="3">
    <source>
        <dbReference type="EMBL" id="KIY70798.1"/>
    </source>
</evidence>
<feature type="region of interest" description="Disordered" evidence="1">
    <location>
        <begin position="200"/>
        <end position="252"/>
    </location>
</feature>
<feature type="region of interest" description="Disordered" evidence="1">
    <location>
        <begin position="58"/>
        <end position="85"/>
    </location>
</feature>
<organism evidence="3 4">
    <name type="scientific">Cylindrobasidium torrendii FP15055 ss-10</name>
    <dbReference type="NCBI Taxonomy" id="1314674"/>
    <lineage>
        <taxon>Eukaryota</taxon>
        <taxon>Fungi</taxon>
        <taxon>Dikarya</taxon>
        <taxon>Basidiomycota</taxon>
        <taxon>Agaricomycotina</taxon>
        <taxon>Agaricomycetes</taxon>
        <taxon>Agaricomycetidae</taxon>
        <taxon>Agaricales</taxon>
        <taxon>Marasmiineae</taxon>
        <taxon>Physalacriaceae</taxon>
        <taxon>Cylindrobasidium</taxon>
    </lineage>
</organism>
<feature type="compositionally biased region" description="Low complexity" evidence="1">
    <location>
        <begin position="341"/>
        <end position="357"/>
    </location>
</feature>
<name>A0A0D7BJT9_9AGAR</name>
<accession>A0A0D7BJT9</accession>
<dbReference type="EMBL" id="KN880463">
    <property type="protein sequence ID" value="KIY70798.1"/>
    <property type="molecule type" value="Genomic_DNA"/>
</dbReference>
<feature type="domain" description="C2H2-type" evidence="2">
    <location>
        <begin position="124"/>
        <end position="149"/>
    </location>
</feature>
<dbReference type="AlphaFoldDB" id="A0A0D7BJT9"/>
<feature type="domain" description="C2H2-type" evidence="2">
    <location>
        <begin position="89"/>
        <end position="117"/>
    </location>
</feature>
<gene>
    <name evidence="3" type="ORF">CYLTODRAFT_487813</name>
</gene>
<dbReference type="Proteomes" id="UP000054007">
    <property type="component" value="Unassembled WGS sequence"/>
</dbReference>
<dbReference type="SMART" id="SM00355">
    <property type="entry name" value="ZnF_C2H2"/>
    <property type="match status" value="2"/>
</dbReference>
<feature type="compositionally biased region" description="Basic residues" evidence="1">
    <location>
        <begin position="72"/>
        <end position="82"/>
    </location>
</feature>
<feature type="region of interest" description="Disordered" evidence="1">
    <location>
        <begin position="329"/>
        <end position="357"/>
    </location>
</feature>